<evidence type="ECO:0000256" key="14">
    <source>
        <dbReference type="ARBA" id="ARBA00023136"/>
    </source>
</evidence>
<feature type="domain" description="Secretin/TonB short N-terminal" evidence="21">
    <location>
        <begin position="66"/>
        <end position="116"/>
    </location>
</feature>
<dbReference type="Gene3D" id="2.40.170.20">
    <property type="entry name" value="TonB-dependent receptor, beta-barrel domain"/>
    <property type="match status" value="1"/>
</dbReference>
<dbReference type="CDD" id="cd01347">
    <property type="entry name" value="ligand_gated_channel"/>
    <property type="match status" value="1"/>
</dbReference>
<keyword evidence="12 20" id="KW-0798">TonB box</keyword>
<name>A0AA37RI22_PSEPU</name>
<accession>A0AA37RI22</accession>
<dbReference type="FunFam" id="2.40.170.20:FF:000005">
    <property type="entry name" value="TonB-dependent siderophore receptor"/>
    <property type="match status" value="1"/>
</dbReference>
<dbReference type="InterPro" id="IPR012910">
    <property type="entry name" value="Plug_dom"/>
</dbReference>
<dbReference type="SMART" id="SM00965">
    <property type="entry name" value="STN"/>
    <property type="match status" value="1"/>
</dbReference>
<dbReference type="InterPro" id="IPR000531">
    <property type="entry name" value="Beta-barrel_TonB"/>
</dbReference>
<dbReference type="Proteomes" id="UP001161257">
    <property type="component" value="Unassembled WGS sequence"/>
</dbReference>
<dbReference type="InterPro" id="IPR039426">
    <property type="entry name" value="TonB-dep_rcpt-like"/>
</dbReference>
<keyword evidence="16 19" id="KW-0998">Cell outer membrane</keyword>
<dbReference type="GO" id="GO:0006829">
    <property type="term" value="P:zinc ion transport"/>
    <property type="evidence" value="ECO:0007669"/>
    <property type="project" value="UniProtKB-KW"/>
</dbReference>
<dbReference type="InterPro" id="IPR010105">
    <property type="entry name" value="TonB_sidphr_rcpt"/>
</dbReference>
<keyword evidence="5" id="KW-0410">Iron transport</keyword>
<keyword evidence="7 19" id="KW-0812">Transmembrane</keyword>
<keyword evidence="11" id="KW-0406">Ion transport</keyword>
<dbReference type="PANTHER" id="PTHR32552:SF68">
    <property type="entry name" value="FERRICHROME OUTER MEMBRANE TRANSPORTER_PHAGE RECEPTOR"/>
    <property type="match status" value="1"/>
</dbReference>
<evidence type="ECO:0000256" key="19">
    <source>
        <dbReference type="PROSITE-ProRule" id="PRU01360"/>
    </source>
</evidence>
<keyword evidence="9" id="KW-0862">Zinc</keyword>
<dbReference type="Pfam" id="PF07715">
    <property type="entry name" value="Plug"/>
    <property type="match status" value="1"/>
</dbReference>
<dbReference type="InterPro" id="IPR011662">
    <property type="entry name" value="Secretin/TonB_short_N"/>
</dbReference>
<keyword evidence="6" id="KW-0533">Nickel</keyword>
<proteinExistence type="inferred from homology"/>
<dbReference type="NCBIfam" id="TIGR01783">
    <property type="entry name" value="TonB-siderophor"/>
    <property type="match status" value="1"/>
</dbReference>
<evidence type="ECO:0000256" key="13">
    <source>
        <dbReference type="ARBA" id="ARBA00023112"/>
    </source>
</evidence>
<keyword evidence="13" id="KW-0921">Nickel transport</keyword>
<dbReference type="EMBL" id="BSKJ01000011">
    <property type="protein sequence ID" value="GLO37603.1"/>
    <property type="molecule type" value="Genomic_DNA"/>
</dbReference>
<dbReference type="InterPro" id="IPR037066">
    <property type="entry name" value="Plug_dom_sf"/>
</dbReference>
<evidence type="ECO:0000256" key="16">
    <source>
        <dbReference type="ARBA" id="ARBA00023237"/>
    </source>
</evidence>
<keyword evidence="14 19" id="KW-0472">Membrane</keyword>
<dbReference type="GO" id="GO:0015675">
    <property type="term" value="P:nickel cation transport"/>
    <property type="evidence" value="ECO:0007669"/>
    <property type="project" value="UniProtKB-KW"/>
</dbReference>
<dbReference type="GO" id="GO:0038023">
    <property type="term" value="F:signaling receptor activity"/>
    <property type="evidence" value="ECO:0007669"/>
    <property type="project" value="InterPro"/>
</dbReference>
<evidence type="ECO:0000256" key="18">
    <source>
        <dbReference type="ARBA" id="ARBA00072467"/>
    </source>
</evidence>
<keyword evidence="3 19" id="KW-0813">Transport</keyword>
<gene>
    <name evidence="22" type="ORF">PPUN14671_44390</name>
</gene>
<evidence type="ECO:0000256" key="8">
    <source>
        <dbReference type="ARBA" id="ARBA00022729"/>
    </source>
</evidence>
<evidence type="ECO:0000313" key="23">
    <source>
        <dbReference type="Proteomes" id="UP001161257"/>
    </source>
</evidence>
<evidence type="ECO:0000256" key="2">
    <source>
        <dbReference type="ARBA" id="ARBA00009810"/>
    </source>
</evidence>
<comment type="caution">
    <text evidence="22">The sequence shown here is derived from an EMBL/GenBank/DDBJ whole genome shotgun (WGS) entry which is preliminary data.</text>
</comment>
<comment type="subcellular location">
    <subcellularLocation>
        <location evidence="1 19">Cell outer membrane</location>
        <topology evidence="1 19">Multi-pass membrane protein</topology>
    </subcellularLocation>
</comment>
<evidence type="ECO:0000256" key="10">
    <source>
        <dbReference type="ARBA" id="ARBA00023004"/>
    </source>
</evidence>
<evidence type="ECO:0000256" key="17">
    <source>
        <dbReference type="ARBA" id="ARBA00056786"/>
    </source>
</evidence>
<evidence type="ECO:0000313" key="22">
    <source>
        <dbReference type="EMBL" id="GLO37603.1"/>
    </source>
</evidence>
<dbReference type="PROSITE" id="PS52016">
    <property type="entry name" value="TONB_DEPENDENT_REC_3"/>
    <property type="match status" value="1"/>
</dbReference>
<dbReference type="InterPro" id="IPR036942">
    <property type="entry name" value="Beta-barrel_TonB_sf"/>
</dbReference>
<evidence type="ECO:0000256" key="1">
    <source>
        <dbReference type="ARBA" id="ARBA00004571"/>
    </source>
</evidence>
<evidence type="ECO:0000259" key="21">
    <source>
        <dbReference type="SMART" id="SM00965"/>
    </source>
</evidence>
<dbReference type="FunFam" id="2.170.130.10:FF:000001">
    <property type="entry name" value="Catecholate siderophore TonB-dependent receptor"/>
    <property type="match status" value="1"/>
</dbReference>
<keyword evidence="15 22" id="KW-0675">Receptor</keyword>
<evidence type="ECO:0000256" key="4">
    <source>
        <dbReference type="ARBA" id="ARBA00022452"/>
    </source>
</evidence>
<dbReference type="Pfam" id="PF00593">
    <property type="entry name" value="TonB_dep_Rec_b-barrel"/>
    <property type="match status" value="1"/>
</dbReference>
<evidence type="ECO:0000256" key="3">
    <source>
        <dbReference type="ARBA" id="ARBA00022448"/>
    </source>
</evidence>
<keyword evidence="9" id="KW-0864">Zinc transport</keyword>
<dbReference type="Gene3D" id="2.170.130.10">
    <property type="entry name" value="TonB-dependent receptor, plug domain"/>
    <property type="match status" value="1"/>
</dbReference>
<keyword evidence="4 19" id="KW-1134">Transmembrane beta strand</keyword>
<evidence type="ECO:0000256" key="5">
    <source>
        <dbReference type="ARBA" id="ARBA00022496"/>
    </source>
</evidence>
<dbReference type="AlphaFoldDB" id="A0AA37RI22"/>
<dbReference type="SUPFAM" id="SSF56935">
    <property type="entry name" value="Porins"/>
    <property type="match status" value="1"/>
</dbReference>
<protein>
    <recommendedName>
        <fullName evidence="18">Metal-pseudopaline receptor CntO</fullName>
    </recommendedName>
</protein>
<dbReference type="GO" id="GO:0015891">
    <property type="term" value="P:siderophore transport"/>
    <property type="evidence" value="ECO:0007669"/>
    <property type="project" value="InterPro"/>
</dbReference>
<evidence type="ECO:0000256" key="11">
    <source>
        <dbReference type="ARBA" id="ARBA00023065"/>
    </source>
</evidence>
<evidence type="ECO:0000256" key="7">
    <source>
        <dbReference type="ARBA" id="ARBA00022692"/>
    </source>
</evidence>
<comment type="similarity">
    <text evidence="2 19 20">Belongs to the TonB-dependent receptor family.</text>
</comment>
<dbReference type="Pfam" id="PF07660">
    <property type="entry name" value="STN"/>
    <property type="match status" value="1"/>
</dbReference>
<dbReference type="GO" id="GO:0009279">
    <property type="term" value="C:cell outer membrane"/>
    <property type="evidence" value="ECO:0007669"/>
    <property type="project" value="UniProtKB-SubCell"/>
</dbReference>
<keyword evidence="8" id="KW-0732">Signal</keyword>
<evidence type="ECO:0000256" key="20">
    <source>
        <dbReference type="RuleBase" id="RU003357"/>
    </source>
</evidence>
<dbReference type="Gene3D" id="3.55.50.30">
    <property type="match status" value="1"/>
</dbReference>
<organism evidence="22 23">
    <name type="scientific">Pseudomonas putida</name>
    <name type="common">Arthrobacter siderocapsulatus</name>
    <dbReference type="NCBI Taxonomy" id="303"/>
    <lineage>
        <taxon>Bacteria</taxon>
        <taxon>Pseudomonadati</taxon>
        <taxon>Pseudomonadota</taxon>
        <taxon>Gammaproteobacteria</taxon>
        <taxon>Pseudomonadales</taxon>
        <taxon>Pseudomonadaceae</taxon>
        <taxon>Pseudomonas</taxon>
    </lineage>
</organism>
<evidence type="ECO:0000256" key="9">
    <source>
        <dbReference type="ARBA" id="ARBA00022906"/>
    </source>
</evidence>
<evidence type="ECO:0000256" key="12">
    <source>
        <dbReference type="ARBA" id="ARBA00023077"/>
    </source>
</evidence>
<dbReference type="PANTHER" id="PTHR32552">
    <property type="entry name" value="FERRICHROME IRON RECEPTOR-RELATED"/>
    <property type="match status" value="1"/>
</dbReference>
<dbReference type="GO" id="GO:0015344">
    <property type="term" value="F:siderophore uptake transmembrane transporter activity"/>
    <property type="evidence" value="ECO:0007669"/>
    <property type="project" value="TreeGrafter"/>
</dbReference>
<evidence type="ECO:0000256" key="6">
    <source>
        <dbReference type="ARBA" id="ARBA00022596"/>
    </source>
</evidence>
<sequence length="824" mass="90860">MPTRHTLHPLTTALRLRHAFKATFTGIGLSLALPMAAMAQSQVWQLDIPAGPLAQALQAFSNQTGMQILFNPADVEGLRSQGLRGSHTLDASLRQLLEGTGVRYTVQDNAIYFTGSNASSAEGQVSLEPSLVSSTRGESAWGPVKGYVAKRTATATKTDTSVLETPQTINVITQDEIKARGALSVSDALRYTPGLQVDGFTARVKAFDEPTSRGFNATPMYLDGLHLPYGGGSTGGALQIDPYLLERVEVLKGPASVLYGQNQPGGMVNMVSKRPTAEAVHSVTVGTGSYDRKYGAFDLGGPLDDQGTFLYRLTGVVNDTNSEVDYADQKRMTLAPSLTWNVNDSTTLTFYGHFQKDNDTPEPQGLPVWGTVLDNPNGKISRSRFIGEPNYASYDRDQFTLGYELSHELNDVWTLKQNTRYAYVDDRFVSVLHGYEFITSPTTGLNNQSAIGRYAIDWSQTNKVFGIDNMAQAVFKTGEVEHTLLMGVDYYHFNSEFLGRYQYAPPGIDLYNPVYGAPIDFSQASVNTWDNTIRQTGVYLQDQIKWDRWFLTLGGRYDWATTENNQPLYKVDNSIKDQKFSGRVGFGYLFDNGITPYFSYSESFQPNTGTDVSRNTFDASTGKQYEVGIKYQPPGSNSFVQVSAYQIDRKNVLTSDLANPGFSNQSGEVRSTGLEIEGKAALTNNLNLIASVSRVDSEFTKDNDGMKGRHPLGISPLTASSWLDYKMPDDSALRGLGFGVGVRYVRSSPGTSTSYREFDVPSYSVWDGMISYDLERSPLAIKGVRVQANVENIDDKRYVSRCSGVWECTYGQGRTITANLTYDW</sequence>
<keyword evidence="10" id="KW-0408">Iron</keyword>
<evidence type="ECO:0000256" key="15">
    <source>
        <dbReference type="ARBA" id="ARBA00023170"/>
    </source>
</evidence>
<dbReference type="RefSeq" id="WP_284356576.1">
    <property type="nucleotide sequence ID" value="NZ_BSKF01000014.1"/>
</dbReference>
<reference evidence="22" key="1">
    <citation type="submission" date="2023-01" db="EMBL/GenBank/DDBJ databases">
        <title>Whole-genome sequence of Pseudomonas putida NBRC 14671.</title>
        <authorList>
            <person name="Morohoshi T."/>
            <person name="Someya N."/>
        </authorList>
    </citation>
    <scope>NUCLEOTIDE SEQUENCE</scope>
    <source>
        <strain evidence="22">NBRC 14671</strain>
    </source>
</reference>
<comment type="function">
    <text evidence="17">Transports the metallophore pseudopaline, which is involved in the acquisition of nickel and zinc, and thus enables bacterial growth inside the host, where metal access is limited. Is probably involved in the import of pseudopaline-metal complexes.</text>
</comment>